<organism evidence="2 3">
    <name type="scientific">Marinomonas algarum</name>
    <dbReference type="NCBI Taxonomy" id="2883105"/>
    <lineage>
        <taxon>Bacteria</taxon>
        <taxon>Pseudomonadati</taxon>
        <taxon>Pseudomonadota</taxon>
        <taxon>Gammaproteobacteria</taxon>
        <taxon>Oceanospirillales</taxon>
        <taxon>Oceanospirillaceae</taxon>
        <taxon>Marinomonas</taxon>
    </lineage>
</organism>
<dbReference type="EMBL" id="JAJATW010000002">
    <property type="protein sequence ID" value="MCB5160825.1"/>
    <property type="molecule type" value="Genomic_DNA"/>
</dbReference>
<protein>
    <submittedName>
        <fullName evidence="2">Uncharacterized protein</fullName>
    </submittedName>
</protein>
<name>A0A9X1LEA8_9GAMM</name>
<proteinExistence type="predicted"/>
<feature type="transmembrane region" description="Helical" evidence="1">
    <location>
        <begin position="6"/>
        <end position="25"/>
    </location>
</feature>
<evidence type="ECO:0000313" key="3">
    <source>
        <dbReference type="Proteomes" id="UP001139095"/>
    </source>
</evidence>
<dbReference type="AlphaFoldDB" id="A0A9X1LEA8"/>
<accession>A0A9X1LEA8</accession>
<dbReference type="Proteomes" id="UP001139095">
    <property type="component" value="Unassembled WGS sequence"/>
</dbReference>
<reference evidence="2" key="1">
    <citation type="submission" date="2021-10" db="EMBL/GenBank/DDBJ databases">
        <title>Marinomonas pontica sp. nov., isolated from the Black Sea.</title>
        <authorList>
            <person name="Zhao L.-H."/>
            <person name="Xue J.-H."/>
        </authorList>
    </citation>
    <scope>NUCLEOTIDE SEQUENCE</scope>
    <source>
        <strain evidence="2">E8</strain>
    </source>
</reference>
<dbReference type="RefSeq" id="WP_226753206.1">
    <property type="nucleotide sequence ID" value="NZ_JAJATW010000002.1"/>
</dbReference>
<evidence type="ECO:0000256" key="1">
    <source>
        <dbReference type="SAM" id="Phobius"/>
    </source>
</evidence>
<keyword evidence="1" id="KW-1133">Transmembrane helix</keyword>
<comment type="caution">
    <text evidence="2">The sequence shown here is derived from an EMBL/GenBank/DDBJ whole genome shotgun (WGS) entry which is preliminary data.</text>
</comment>
<keyword evidence="1" id="KW-0472">Membrane</keyword>
<evidence type="ECO:0000313" key="2">
    <source>
        <dbReference type="EMBL" id="MCB5160825.1"/>
    </source>
</evidence>
<keyword evidence="1" id="KW-0812">Transmembrane</keyword>
<keyword evidence="3" id="KW-1185">Reference proteome</keyword>
<sequence>MTAMTITVLILLVVGFVALVVVMQLKEQARLDKLRKIAELNNKIRQVRRYLDETPPQYQPKDMRLWLISRKIKLYEQLLALQPDKTMSRRHDNLVEELQRFQDSKQKRRAKPINDELMILEIRRLFESFKSFLIASKKERTISGDVVHRYNRLLHFYHFKVSSDYHAYLARQAFLSGQLDTSIDLYKESLNQLNPVKETIEAQDTISRLKDLLHEIIEDTALQKAEQEMSKHEDVKREAELDAEWNNYIEGSDFQTKKRF</sequence>
<gene>
    <name evidence="2" type="ORF">LG368_02800</name>
</gene>